<feature type="transmembrane region" description="Helical" evidence="1">
    <location>
        <begin position="26"/>
        <end position="48"/>
    </location>
</feature>
<reference evidence="2 3" key="1">
    <citation type="journal article" date="2015" name="Genome Announc.">
        <title>Draft Genome Sequence of Cyanobacterium Hassallia byssoidea Strain VB512170, Isolated from Monuments in India.</title>
        <authorList>
            <person name="Singh D."/>
            <person name="Chandrababunaidu M.M."/>
            <person name="Panda A."/>
            <person name="Sen D."/>
            <person name="Bhattacharyya S."/>
            <person name="Adhikary S.P."/>
            <person name="Tripathy S."/>
        </authorList>
    </citation>
    <scope>NUCLEOTIDE SEQUENCE [LARGE SCALE GENOMIC DNA]</scope>
    <source>
        <strain evidence="2 3">VB512170</strain>
    </source>
</reference>
<evidence type="ECO:0000313" key="3">
    <source>
        <dbReference type="Proteomes" id="UP000031549"/>
    </source>
</evidence>
<organism evidence="2 3">
    <name type="scientific">Hassallia byssoidea VB512170</name>
    <dbReference type="NCBI Taxonomy" id="1304833"/>
    <lineage>
        <taxon>Bacteria</taxon>
        <taxon>Bacillati</taxon>
        <taxon>Cyanobacteriota</taxon>
        <taxon>Cyanophyceae</taxon>
        <taxon>Nostocales</taxon>
        <taxon>Tolypothrichaceae</taxon>
        <taxon>Hassallia</taxon>
    </lineage>
</organism>
<dbReference type="Proteomes" id="UP000031549">
    <property type="component" value="Unassembled WGS sequence"/>
</dbReference>
<dbReference type="NCBIfam" id="TIGR02532">
    <property type="entry name" value="IV_pilin_GFxxxE"/>
    <property type="match status" value="1"/>
</dbReference>
<dbReference type="AlphaFoldDB" id="A0A846HE72"/>
<keyword evidence="1" id="KW-1133">Transmembrane helix</keyword>
<dbReference type="InterPro" id="IPR045584">
    <property type="entry name" value="Pilin-like"/>
</dbReference>
<dbReference type="EMBL" id="JTCM02000066">
    <property type="protein sequence ID" value="NEU75353.1"/>
    <property type="molecule type" value="Genomic_DNA"/>
</dbReference>
<keyword evidence="1" id="KW-0812">Transmembrane</keyword>
<gene>
    <name evidence="2" type="ORF">PI95_023040</name>
</gene>
<keyword evidence="1" id="KW-0472">Membrane</keyword>
<evidence type="ECO:0000313" key="2">
    <source>
        <dbReference type="EMBL" id="NEU75353.1"/>
    </source>
</evidence>
<dbReference type="RefSeq" id="WP_039743397.1">
    <property type="nucleotide sequence ID" value="NZ_JTCM02000066.1"/>
</dbReference>
<dbReference type="NCBIfam" id="NF038304">
    <property type="entry name" value="EPS_HpsC"/>
    <property type="match status" value="1"/>
</dbReference>
<proteinExistence type="predicted"/>
<protein>
    <submittedName>
        <fullName evidence="2">Prepilin-type N-terminal cleavage/methylation domain-containing protein</fullName>
    </submittedName>
</protein>
<sequence length="330" mass="37428">MSLLKRVLINQLIISKTKQKNDGFTLIELLVAMILAFLVITPLLGFMINVLDNDRKEQAKVNSEQEIKTALDYIKRDLEQAVYIYDADGINAIRQQLPKNTTDDKNKFFPVLVFWKRQFIPNGLPVNDTAGSQLDDTFVYSLVAYYLIKDDNLTWSKAARIGRFQISDGYGITDANKNETRDDGFKKFELKDSGNLKSKMNQWTKDTTKTYKQDVLPLIDYIDQTPISTDKNPQPTDCPTPLTATPPPSIQMVPQFTGSGDAVATGNVKTRGFYVCVDSSNTVVQVYLRGNAIARLQQNDLDYTNERKERESYYPQASVRVQGRGFVFTK</sequence>
<evidence type="ECO:0000256" key="1">
    <source>
        <dbReference type="SAM" id="Phobius"/>
    </source>
</evidence>
<dbReference type="Pfam" id="PF07963">
    <property type="entry name" value="N_methyl"/>
    <property type="match status" value="1"/>
</dbReference>
<comment type="caution">
    <text evidence="2">The sequence shown here is derived from an EMBL/GenBank/DDBJ whole genome shotgun (WGS) entry which is preliminary data.</text>
</comment>
<accession>A0A846HE72</accession>
<keyword evidence="3" id="KW-1185">Reference proteome</keyword>
<dbReference type="SUPFAM" id="SSF54523">
    <property type="entry name" value="Pili subunits"/>
    <property type="match status" value="1"/>
</dbReference>
<name>A0A846HE72_9CYAN</name>
<dbReference type="InterPro" id="IPR012902">
    <property type="entry name" value="N_methyl_site"/>
</dbReference>